<evidence type="ECO:0000313" key="3">
    <source>
        <dbReference type="EMBL" id="AOO74386.1"/>
    </source>
</evidence>
<dbReference type="Proteomes" id="UP000094723">
    <property type="component" value="Plasmid pLS_1"/>
</dbReference>
<dbReference type="KEGG" id="lsj:LSJ_2171c"/>
<evidence type="ECO:0000313" key="2">
    <source>
        <dbReference type="EMBL" id="AIR11579.1"/>
    </source>
</evidence>
<geneLocation type="plasmid" evidence="3">
    <name>pLS_1</name>
</geneLocation>
<dbReference type="Pfam" id="PF19401">
    <property type="entry name" value="DUF5976"/>
    <property type="match status" value="1"/>
</dbReference>
<feature type="transmembrane region" description="Helical" evidence="1">
    <location>
        <begin position="21"/>
        <end position="40"/>
    </location>
</feature>
<organism evidence="2 8">
    <name type="scientific">Ligilactobacillus salivarius</name>
    <dbReference type="NCBI Taxonomy" id="1624"/>
    <lineage>
        <taxon>Bacteria</taxon>
        <taxon>Bacillati</taxon>
        <taxon>Bacillota</taxon>
        <taxon>Bacilli</taxon>
        <taxon>Lactobacillales</taxon>
        <taxon>Lactobacillaceae</taxon>
        <taxon>Ligilactobacillus</taxon>
    </lineage>
</organism>
<dbReference type="EMBL" id="LXZO01000115">
    <property type="protein sequence ID" value="PAY44889.1"/>
    <property type="molecule type" value="Genomic_DNA"/>
</dbReference>
<sequence length="85" mass="9806">MLKKLWETWLDGGFIRGKKRYVIAPVIWALLIPLGIWLFGNEDMSYLDYIQTPKMIIVAIFCLIGGSTLLYLLDTTMKVNKHMKG</sequence>
<name>A0A089QER9_9LACO</name>
<reference evidence="10 11" key="4">
    <citation type="submission" date="2017-03" db="EMBL/GenBank/DDBJ databases">
        <title>Phylogenomics and comparative genomics of Lactobacillus salivarius, a mammalian gut commensal.</title>
        <authorList>
            <person name="Harris H.M."/>
        </authorList>
    </citation>
    <scope>NUCLEOTIDE SEQUENCE [LARGE SCALE GENOMIC DNA]</scope>
    <source>
        <strain evidence="5 10">JCM 1047</strain>
        <strain evidence="4 11">LMG 14477</strain>
    </source>
</reference>
<keyword evidence="1" id="KW-0472">Membrane</keyword>
<reference evidence="7 13" key="5">
    <citation type="submission" date="2018-05" db="EMBL/GenBank/DDBJ databases">
        <title>Lactobacillus salivarius genome sequencing and assembly.</title>
        <authorList>
            <person name="Audisio C."/>
            <person name="Albarracin L."/>
            <person name="Torres M.J."/>
            <person name="Hebert E.M."/>
            <person name="Saavedra L."/>
        </authorList>
    </citation>
    <scope>NUCLEOTIDE SEQUENCE [LARGE SCALE GENOMIC DNA]</scope>
    <source>
        <strain evidence="7 13">A3iob</strain>
    </source>
</reference>
<feature type="transmembrane region" description="Helical" evidence="1">
    <location>
        <begin position="55"/>
        <end position="73"/>
    </location>
</feature>
<proteinExistence type="predicted"/>
<dbReference type="EMBL" id="QFAS01000008">
    <property type="protein sequence ID" value="PWG51652.1"/>
    <property type="molecule type" value="Genomic_DNA"/>
</dbReference>
<evidence type="ECO:0000313" key="10">
    <source>
        <dbReference type="Proteomes" id="UP000192575"/>
    </source>
</evidence>
<gene>
    <name evidence="6" type="ORF">A8C52_10145</name>
    <name evidence="5" type="ORF">B6U56_10155</name>
    <name evidence="4" type="ORF">B6U60_09555</name>
    <name evidence="3" type="ORF">BHF65_08880</name>
    <name evidence="7" type="ORF">DB362_07505</name>
    <name evidence="2" type="ORF">LSJ_2171c</name>
</gene>
<evidence type="ECO:0000256" key="1">
    <source>
        <dbReference type="SAM" id="Phobius"/>
    </source>
</evidence>
<reference evidence="6 12" key="2">
    <citation type="submission" date="2016-05" db="EMBL/GenBank/DDBJ databases">
        <authorList>
            <person name="Lee J.-Y."/>
            <person name="Kim E.B."/>
            <person name="Choi Y.-J."/>
        </authorList>
    </citation>
    <scope>NUCLEOTIDE SEQUENCE [LARGE SCALE GENOMIC DNA]</scope>
    <source>
        <strain evidence="6 12">KLA006</strain>
    </source>
</reference>
<dbReference type="EMBL" id="CP007647">
    <property type="protein sequence ID" value="AIR11579.1"/>
    <property type="molecule type" value="Genomic_DNA"/>
</dbReference>
<dbReference type="InterPro" id="IPR046019">
    <property type="entry name" value="DUF5976"/>
</dbReference>
<geneLocation type="plasmid" evidence="9">
    <name>pls_1 sequence</name>
</geneLocation>
<dbReference type="RefSeq" id="WP_034983609.1">
    <property type="nucleotide sequence ID" value="NZ_CP007647.1"/>
</dbReference>
<dbReference type="EMBL" id="CP017108">
    <property type="protein sequence ID" value="AOO74386.1"/>
    <property type="molecule type" value="Genomic_DNA"/>
</dbReference>
<dbReference type="Proteomes" id="UP000245607">
    <property type="component" value="Unassembled WGS sequence"/>
</dbReference>
<accession>A0A089QER9</accession>
<dbReference type="GeneID" id="89466649"/>
<dbReference type="Proteomes" id="UP000192638">
    <property type="component" value="Unassembled WGS sequence"/>
</dbReference>
<evidence type="ECO:0000313" key="9">
    <source>
        <dbReference type="Proteomes" id="UP000094723"/>
    </source>
</evidence>
<evidence type="ECO:0000313" key="11">
    <source>
        <dbReference type="Proteomes" id="UP000192638"/>
    </source>
</evidence>
<evidence type="ECO:0000313" key="6">
    <source>
        <dbReference type="EMBL" id="PAY44889.1"/>
    </source>
</evidence>
<reference evidence="3 9" key="3">
    <citation type="submission" date="2016-09" db="EMBL/GenBank/DDBJ databases">
        <title>Complete Genome Sequence of Lactobacillus salivarius Jin.</title>
        <authorList>
            <person name="Jin N."/>
            <person name="Li C."/>
            <person name="Wang M."/>
            <person name="Ren D."/>
            <person name="Di Y."/>
            <person name="Pan R."/>
            <person name="Du S."/>
            <person name="Lu H."/>
            <person name="Li X."/>
            <person name="Tian M."/>
        </authorList>
    </citation>
    <scope>NUCLEOTIDE SEQUENCE [LARGE SCALE GENOMIC DNA]</scope>
    <source>
        <strain evidence="3 9">CICC 23174</strain>
        <plasmid evidence="3">pLS_1</plasmid>
        <plasmid evidence="9">pls_1 sequence</plasmid>
    </source>
</reference>
<keyword evidence="1" id="KW-1133">Transmembrane helix</keyword>
<evidence type="ECO:0000313" key="12">
    <source>
        <dbReference type="Proteomes" id="UP000218139"/>
    </source>
</evidence>
<reference evidence="2 8" key="1">
    <citation type="journal article" date="2014" name="BMC Genomics">
        <title>Unusual genome complexity in Lactobacillus salivarius JCM1046.</title>
        <authorList>
            <person name="Raftis E.J."/>
            <person name="Forde B.M."/>
            <person name="Claesson M.J."/>
            <person name="O'Toole P.W."/>
        </authorList>
    </citation>
    <scope>NUCLEOTIDE SEQUENCE [LARGE SCALE GENOMIC DNA]</scope>
    <source>
        <strain evidence="2 8">JCM1046</strain>
        <plasmid evidence="2 8">pMP1046A</plasmid>
    </source>
</reference>
<dbReference type="EMBL" id="NBEF01000034">
    <property type="protein sequence ID" value="OQQ89151.1"/>
    <property type="molecule type" value="Genomic_DNA"/>
</dbReference>
<dbReference type="EMBL" id="NBEB01000100">
    <property type="protein sequence ID" value="OQQ81980.1"/>
    <property type="molecule type" value="Genomic_DNA"/>
</dbReference>
<dbReference type="Proteomes" id="UP000192575">
    <property type="component" value="Unassembled WGS sequence"/>
</dbReference>
<keyword evidence="2" id="KW-0614">Plasmid</keyword>
<dbReference type="Proteomes" id="UP000029488">
    <property type="component" value="Plasmid pMP1046A"/>
</dbReference>
<keyword evidence="1" id="KW-0812">Transmembrane</keyword>
<protein>
    <submittedName>
        <fullName evidence="2 3">Bacteriocin</fullName>
    </submittedName>
</protein>
<evidence type="ECO:0000313" key="4">
    <source>
        <dbReference type="EMBL" id="OQQ81980.1"/>
    </source>
</evidence>
<dbReference type="Proteomes" id="UP000218139">
    <property type="component" value="Unassembled WGS sequence"/>
</dbReference>
<evidence type="ECO:0000313" key="8">
    <source>
        <dbReference type="Proteomes" id="UP000029488"/>
    </source>
</evidence>
<dbReference type="AlphaFoldDB" id="A0A089QER9"/>
<evidence type="ECO:0000313" key="7">
    <source>
        <dbReference type="EMBL" id="PWG51652.1"/>
    </source>
</evidence>
<evidence type="ECO:0000313" key="5">
    <source>
        <dbReference type="EMBL" id="OQQ89151.1"/>
    </source>
</evidence>
<evidence type="ECO:0000313" key="13">
    <source>
        <dbReference type="Proteomes" id="UP000245607"/>
    </source>
</evidence>
<geneLocation type="plasmid" evidence="2 8">
    <name>pMP1046A</name>
</geneLocation>